<feature type="binding site" description="axial binding residue" evidence="15">
    <location>
        <position position="43"/>
    </location>
    <ligand>
        <name>heme</name>
        <dbReference type="ChEBI" id="CHEBI:30413"/>
    </ligand>
    <ligandPart>
        <name>Fe</name>
        <dbReference type="ChEBI" id="CHEBI:18248"/>
    </ligandPart>
</feature>
<evidence type="ECO:0000256" key="14">
    <source>
        <dbReference type="ARBA" id="ARBA00023288"/>
    </source>
</evidence>
<keyword evidence="6 15" id="KW-0349">Heme</keyword>
<comment type="caution">
    <text evidence="18">The sequence shown here is derived from an EMBL/GenBank/DDBJ whole genome shotgun (WGS) entry which is preliminary data.</text>
</comment>
<evidence type="ECO:0000256" key="6">
    <source>
        <dbReference type="ARBA" id="ARBA00022617"/>
    </source>
</evidence>
<comment type="similarity">
    <text evidence="3">Belongs to the RBT5 family.</text>
</comment>
<dbReference type="PANTHER" id="PTHR37928:SF2">
    <property type="entry name" value="GPI ANCHORED CFEM DOMAIN PROTEIN (AFU_ORTHOLOGUE AFUA_6G10580)"/>
    <property type="match status" value="1"/>
</dbReference>
<evidence type="ECO:0000256" key="11">
    <source>
        <dbReference type="ARBA" id="ARBA00023136"/>
    </source>
</evidence>
<keyword evidence="14" id="KW-0449">Lipoprotein</keyword>
<keyword evidence="4" id="KW-1003">Cell membrane</keyword>
<proteinExistence type="inferred from homology"/>
<evidence type="ECO:0000256" key="9">
    <source>
        <dbReference type="ARBA" id="ARBA00022729"/>
    </source>
</evidence>
<evidence type="ECO:0000256" key="10">
    <source>
        <dbReference type="ARBA" id="ARBA00023004"/>
    </source>
</evidence>
<keyword evidence="5" id="KW-0964">Secreted</keyword>
<keyword evidence="8 15" id="KW-0479">Metal-binding</keyword>
<keyword evidence="19" id="KW-1185">Reference proteome</keyword>
<comment type="caution">
    <text evidence="15">Lacks conserved residue(s) required for the propagation of feature annotation.</text>
</comment>
<evidence type="ECO:0000313" key="19">
    <source>
        <dbReference type="Proteomes" id="UP001302126"/>
    </source>
</evidence>
<gene>
    <name evidence="18" type="ORF">QBC35DRAFT_492370</name>
</gene>
<dbReference type="PANTHER" id="PTHR37928">
    <property type="entry name" value="CFEM DOMAIN PROTEIN (AFU_ORTHOLOGUE AFUA_6G14090)"/>
    <property type="match status" value="1"/>
</dbReference>
<evidence type="ECO:0000256" key="4">
    <source>
        <dbReference type="ARBA" id="ARBA00022475"/>
    </source>
</evidence>
<reference evidence="18" key="1">
    <citation type="journal article" date="2023" name="Mol. Phylogenet. Evol.">
        <title>Genome-scale phylogeny and comparative genomics of the fungal order Sordariales.</title>
        <authorList>
            <person name="Hensen N."/>
            <person name="Bonometti L."/>
            <person name="Westerberg I."/>
            <person name="Brannstrom I.O."/>
            <person name="Guillou S."/>
            <person name="Cros-Aarteil S."/>
            <person name="Calhoun S."/>
            <person name="Haridas S."/>
            <person name="Kuo A."/>
            <person name="Mondo S."/>
            <person name="Pangilinan J."/>
            <person name="Riley R."/>
            <person name="LaButti K."/>
            <person name="Andreopoulos B."/>
            <person name="Lipzen A."/>
            <person name="Chen C."/>
            <person name="Yan M."/>
            <person name="Daum C."/>
            <person name="Ng V."/>
            <person name="Clum A."/>
            <person name="Steindorff A."/>
            <person name="Ohm R.A."/>
            <person name="Martin F."/>
            <person name="Silar P."/>
            <person name="Natvig D.O."/>
            <person name="Lalanne C."/>
            <person name="Gautier V."/>
            <person name="Ament-Velasquez S.L."/>
            <person name="Kruys A."/>
            <person name="Hutchinson M.I."/>
            <person name="Powell A.J."/>
            <person name="Barry K."/>
            <person name="Miller A.N."/>
            <person name="Grigoriev I.V."/>
            <person name="Debuchy R."/>
            <person name="Gladieux P."/>
            <person name="Hiltunen Thoren M."/>
            <person name="Johannesson H."/>
        </authorList>
    </citation>
    <scope>NUCLEOTIDE SEQUENCE</scope>
    <source>
        <strain evidence="18">PSN309</strain>
    </source>
</reference>
<keyword evidence="10 15" id="KW-0408">Iron</keyword>
<dbReference type="PROSITE" id="PS52012">
    <property type="entry name" value="CFEM"/>
    <property type="match status" value="1"/>
</dbReference>
<feature type="chain" id="PRO_5043016329" description="CFEM domain-containing protein" evidence="16">
    <location>
        <begin position="17"/>
        <end position="144"/>
    </location>
</feature>
<feature type="signal peptide" evidence="16">
    <location>
        <begin position="1"/>
        <end position="16"/>
    </location>
</feature>
<evidence type="ECO:0000256" key="5">
    <source>
        <dbReference type="ARBA" id="ARBA00022525"/>
    </source>
</evidence>
<dbReference type="GO" id="GO:0046872">
    <property type="term" value="F:metal ion binding"/>
    <property type="evidence" value="ECO:0007669"/>
    <property type="project" value="UniProtKB-UniRule"/>
</dbReference>
<dbReference type="InterPro" id="IPR008427">
    <property type="entry name" value="Extracellular_membr_CFEM_dom"/>
</dbReference>
<evidence type="ECO:0000256" key="16">
    <source>
        <dbReference type="SAM" id="SignalP"/>
    </source>
</evidence>
<reference evidence="18" key="2">
    <citation type="submission" date="2023-05" db="EMBL/GenBank/DDBJ databases">
        <authorList>
            <consortium name="Lawrence Berkeley National Laboratory"/>
            <person name="Steindorff A."/>
            <person name="Hensen N."/>
            <person name="Bonometti L."/>
            <person name="Westerberg I."/>
            <person name="Brannstrom I.O."/>
            <person name="Guillou S."/>
            <person name="Cros-Aarteil S."/>
            <person name="Calhoun S."/>
            <person name="Haridas S."/>
            <person name="Kuo A."/>
            <person name="Mondo S."/>
            <person name="Pangilinan J."/>
            <person name="Riley R."/>
            <person name="Labutti K."/>
            <person name="Andreopoulos B."/>
            <person name="Lipzen A."/>
            <person name="Chen C."/>
            <person name="Yanf M."/>
            <person name="Daum C."/>
            <person name="Ng V."/>
            <person name="Clum A."/>
            <person name="Ohm R."/>
            <person name="Martin F."/>
            <person name="Silar P."/>
            <person name="Natvig D."/>
            <person name="Lalanne C."/>
            <person name="Gautier V."/>
            <person name="Ament-Velasquez S.L."/>
            <person name="Kruys A."/>
            <person name="Hutchinson M.I."/>
            <person name="Powell A.J."/>
            <person name="Barry K."/>
            <person name="Miller A.N."/>
            <person name="Grigoriev I.V."/>
            <person name="Debuchy R."/>
            <person name="Gladieux P."/>
            <person name="Thoren M.H."/>
            <person name="Johannesson H."/>
        </authorList>
    </citation>
    <scope>NUCLEOTIDE SEQUENCE</scope>
    <source>
        <strain evidence="18">PSN309</strain>
    </source>
</reference>
<dbReference type="Pfam" id="PF05730">
    <property type="entry name" value="CFEM"/>
    <property type="match status" value="1"/>
</dbReference>
<evidence type="ECO:0000259" key="17">
    <source>
        <dbReference type="PROSITE" id="PS52012"/>
    </source>
</evidence>
<feature type="domain" description="CFEM" evidence="17">
    <location>
        <begin position="1"/>
        <end position="112"/>
    </location>
</feature>
<evidence type="ECO:0000256" key="1">
    <source>
        <dbReference type="ARBA" id="ARBA00004609"/>
    </source>
</evidence>
<dbReference type="GO" id="GO:0098552">
    <property type="term" value="C:side of membrane"/>
    <property type="evidence" value="ECO:0007669"/>
    <property type="project" value="UniProtKB-KW"/>
</dbReference>
<accession>A0AAN7AID4</accession>
<evidence type="ECO:0000256" key="12">
    <source>
        <dbReference type="ARBA" id="ARBA00023157"/>
    </source>
</evidence>
<keyword evidence="7" id="KW-0336">GPI-anchor</keyword>
<dbReference type="GO" id="GO:0005886">
    <property type="term" value="C:plasma membrane"/>
    <property type="evidence" value="ECO:0007669"/>
    <property type="project" value="UniProtKB-SubCell"/>
</dbReference>
<evidence type="ECO:0000256" key="15">
    <source>
        <dbReference type="PROSITE-ProRule" id="PRU01356"/>
    </source>
</evidence>
<organism evidence="18 19">
    <name type="scientific">Podospora australis</name>
    <dbReference type="NCBI Taxonomy" id="1536484"/>
    <lineage>
        <taxon>Eukaryota</taxon>
        <taxon>Fungi</taxon>
        <taxon>Dikarya</taxon>
        <taxon>Ascomycota</taxon>
        <taxon>Pezizomycotina</taxon>
        <taxon>Sordariomycetes</taxon>
        <taxon>Sordariomycetidae</taxon>
        <taxon>Sordariales</taxon>
        <taxon>Podosporaceae</taxon>
        <taxon>Podospora</taxon>
    </lineage>
</organism>
<sequence>MKFLVVLATAIGLVAAQNLDGLPACATDCIVKAVAAVGCQPTDIGCQCSADKQAAMTKEAAPCMLKACQPNDLIKAQSAGAAQCSSYSAGVKPTDRVDNASGTTASTTGTAGAAAPTSSSTAGAAAAMITPAAFVMGVLGAMAM</sequence>
<feature type="disulfide bond" evidence="15">
    <location>
        <begin position="39"/>
        <end position="46"/>
    </location>
</feature>
<dbReference type="InterPro" id="IPR051735">
    <property type="entry name" value="CFEM_domain"/>
</dbReference>
<comment type="subcellular location">
    <subcellularLocation>
        <location evidence="1">Cell membrane</location>
        <topology evidence="1">Lipid-anchor</topology>
        <topology evidence="1">GPI-anchor</topology>
    </subcellularLocation>
    <subcellularLocation>
        <location evidence="2">Secreted</location>
    </subcellularLocation>
</comment>
<keyword evidence="9 16" id="KW-0732">Signal</keyword>
<name>A0AAN7AID4_9PEZI</name>
<dbReference type="AlphaFoldDB" id="A0AAN7AID4"/>
<keyword evidence="12 15" id="KW-1015">Disulfide bond</keyword>
<dbReference type="GO" id="GO:0005576">
    <property type="term" value="C:extracellular region"/>
    <property type="evidence" value="ECO:0007669"/>
    <property type="project" value="UniProtKB-SubCell"/>
</dbReference>
<dbReference type="EMBL" id="MU864372">
    <property type="protein sequence ID" value="KAK4189771.1"/>
    <property type="molecule type" value="Genomic_DNA"/>
</dbReference>
<evidence type="ECO:0000256" key="3">
    <source>
        <dbReference type="ARBA" id="ARBA00010031"/>
    </source>
</evidence>
<evidence type="ECO:0000313" key="18">
    <source>
        <dbReference type="EMBL" id="KAK4189771.1"/>
    </source>
</evidence>
<keyword evidence="11" id="KW-0472">Membrane</keyword>
<protein>
    <recommendedName>
        <fullName evidence="17">CFEM domain-containing protein</fullName>
    </recommendedName>
</protein>
<dbReference type="Proteomes" id="UP001302126">
    <property type="component" value="Unassembled WGS sequence"/>
</dbReference>
<evidence type="ECO:0000256" key="2">
    <source>
        <dbReference type="ARBA" id="ARBA00004613"/>
    </source>
</evidence>
<keyword evidence="13" id="KW-0325">Glycoprotein</keyword>
<evidence type="ECO:0000256" key="13">
    <source>
        <dbReference type="ARBA" id="ARBA00023180"/>
    </source>
</evidence>
<evidence type="ECO:0000256" key="7">
    <source>
        <dbReference type="ARBA" id="ARBA00022622"/>
    </source>
</evidence>
<evidence type="ECO:0000256" key="8">
    <source>
        <dbReference type="ARBA" id="ARBA00022723"/>
    </source>
</evidence>